<dbReference type="RefSeq" id="WP_163942982.1">
    <property type="nucleotide sequence ID" value="NZ_JAAIKC010000001.1"/>
</dbReference>
<feature type="transmembrane region" description="Helical" evidence="3">
    <location>
        <begin position="263"/>
        <end position="285"/>
    </location>
</feature>
<dbReference type="GO" id="GO:0016747">
    <property type="term" value="F:acyltransferase activity, transferring groups other than amino-acyl groups"/>
    <property type="evidence" value="ECO:0007669"/>
    <property type="project" value="InterPro"/>
</dbReference>
<comment type="similarity">
    <text evidence="2">Belongs to the acyltransferase 3 family.</text>
</comment>
<gene>
    <name evidence="5" type="ORF">GK047_06865</name>
</gene>
<sequence>MGRQNHGASDTYMLNTRFLLIVCVVIANCIEPLIQQSTVMKTLYLIIYTFHIPLFVFVTGYFAKSFQFDYQGVKLLQIIFYQYVIFQSLYSLMDAWVYHAPNVHYSFFIPYSLLWFLFSHICWRFLLPLFKTFKHPIVVAIIIGVLIGYLPFTGLTLSFSRTLVFFPFFLFGYYYQDDHLTGFILAFRKFSGIILLCLVTIVVLFPLDPKWLYSSYTYQELGQFSWYAGGYRIVIYALQAISCLCFLSMFPRMPSILTDWGRYTVYVFLLHGLIIKTVIASGLFAHLFNPLQMGIVIVSACLLTWVLTQSWARKLSRPLIEPKLTYWERYMTKKGMI</sequence>
<reference evidence="5" key="1">
    <citation type="submission" date="2020-02" db="EMBL/GenBank/DDBJ databases">
        <authorList>
            <person name="Shen X.-R."/>
            <person name="Zhang Y.-X."/>
        </authorList>
    </citation>
    <scope>NUCLEOTIDE SEQUENCE</scope>
    <source>
        <strain evidence="5">SYP-B3998</strain>
    </source>
</reference>
<feature type="transmembrane region" description="Helical" evidence="3">
    <location>
        <begin position="75"/>
        <end position="93"/>
    </location>
</feature>
<dbReference type="AlphaFoldDB" id="A0A6G3ZVW7"/>
<evidence type="ECO:0000256" key="1">
    <source>
        <dbReference type="ARBA" id="ARBA00004370"/>
    </source>
</evidence>
<keyword evidence="3" id="KW-0472">Membrane</keyword>
<feature type="domain" description="Acyltransferase 3" evidence="4">
    <location>
        <begin position="16"/>
        <end position="308"/>
    </location>
</feature>
<dbReference type="Pfam" id="PF01757">
    <property type="entry name" value="Acyl_transf_3"/>
    <property type="match status" value="1"/>
</dbReference>
<evidence type="ECO:0000259" key="4">
    <source>
        <dbReference type="Pfam" id="PF01757"/>
    </source>
</evidence>
<evidence type="ECO:0000313" key="5">
    <source>
        <dbReference type="EMBL" id="NEW05739.1"/>
    </source>
</evidence>
<protein>
    <submittedName>
        <fullName evidence="5">Fucose 4-O-acetylase</fullName>
    </submittedName>
</protein>
<dbReference type="PANTHER" id="PTHR37312">
    <property type="entry name" value="MEMBRANE-BOUND ACYLTRANSFERASE YKRP-RELATED"/>
    <property type="match status" value="1"/>
</dbReference>
<name>A0A6G3ZVW7_9BACL</name>
<accession>A0A6G3ZVW7</accession>
<feature type="transmembrane region" description="Helical" evidence="3">
    <location>
        <begin position="105"/>
        <end position="126"/>
    </location>
</feature>
<feature type="transmembrane region" description="Helical" evidence="3">
    <location>
        <begin position="133"/>
        <end position="152"/>
    </location>
</feature>
<keyword evidence="3" id="KW-0812">Transmembrane</keyword>
<feature type="transmembrane region" description="Helical" evidence="3">
    <location>
        <begin position="233"/>
        <end position="251"/>
    </location>
</feature>
<dbReference type="PANTHER" id="PTHR37312:SF1">
    <property type="entry name" value="MEMBRANE-BOUND ACYLTRANSFERASE YKRP-RELATED"/>
    <property type="match status" value="1"/>
</dbReference>
<evidence type="ECO:0000256" key="2">
    <source>
        <dbReference type="ARBA" id="ARBA00007400"/>
    </source>
</evidence>
<feature type="transmembrane region" description="Helical" evidence="3">
    <location>
        <begin position="12"/>
        <end position="30"/>
    </location>
</feature>
<evidence type="ECO:0000256" key="3">
    <source>
        <dbReference type="SAM" id="Phobius"/>
    </source>
</evidence>
<feature type="transmembrane region" description="Helical" evidence="3">
    <location>
        <begin position="291"/>
        <end position="308"/>
    </location>
</feature>
<organism evidence="5">
    <name type="scientific">Paenibacillus sp. SYP-B3998</name>
    <dbReference type="NCBI Taxonomy" id="2678564"/>
    <lineage>
        <taxon>Bacteria</taxon>
        <taxon>Bacillati</taxon>
        <taxon>Bacillota</taxon>
        <taxon>Bacilli</taxon>
        <taxon>Bacillales</taxon>
        <taxon>Paenibacillaceae</taxon>
        <taxon>Paenibacillus</taxon>
    </lineage>
</organism>
<proteinExistence type="inferred from homology"/>
<comment type="caution">
    <text evidence="5">The sequence shown here is derived from an EMBL/GenBank/DDBJ whole genome shotgun (WGS) entry which is preliminary data.</text>
</comment>
<dbReference type="InterPro" id="IPR052734">
    <property type="entry name" value="Nod_factor_acetyltransferase"/>
</dbReference>
<feature type="transmembrane region" description="Helical" evidence="3">
    <location>
        <begin position="42"/>
        <end position="63"/>
    </location>
</feature>
<dbReference type="InterPro" id="IPR002656">
    <property type="entry name" value="Acyl_transf_3_dom"/>
</dbReference>
<dbReference type="EMBL" id="JAAIKC010000001">
    <property type="protein sequence ID" value="NEW05739.1"/>
    <property type="molecule type" value="Genomic_DNA"/>
</dbReference>
<comment type="subcellular location">
    <subcellularLocation>
        <location evidence="1">Membrane</location>
    </subcellularLocation>
</comment>
<keyword evidence="3" id="KW-1133">Transmembrane helix</keyword>
<feature type="transmembrane region" description="Helical" evidence="3">
    <location>
        <begin position="187"/>
        <end position="207"/>
    </location>
</feature>